<dbReference type="Proteomes" id="UP000095280">
    <property type="component" value="Unplaced"/>
</dbReference>
<dbReference type="PANTHER" id="PTHR21567:SF87">
    <property type="entry name" value="CRESCERIN-LIKE PROTEIN CHE-12"/>
    <property type="match status" value="1"/>
</dbReference>
<dbReference type="GO" id="GO:0008017">
    <property type="term" value="F:microtubule binding"/>
    <property type="evidence" value="ECO:0007669"/>
    <property type="project" value="TreeGrafter"/>
</dbReference>
<proteinExistence type="predicted"/>
<dbReference type="WBParaSite" id="maker-uti_cns_0000727-snap-gene-1.16-mRNA-1">
    <property type="protein sequence ID" value="maker-uti_cns_0000727-snap-gene-1.16-mRNA-1"/>
    <property type="gene ID" value="maker-uti_cns_0000727-snap-gene-1.16"/>
</dbReference>
<dbReference type="PANTHER" id="PTHR21567">
    <property type="entry name" value="CLASP"/>
    <property type="match status" value="1"/>
</dbReference>
<evidence type="ECO:0000313" key="4">
    <source>
        <dbReference type="WBParaSite" id="maker-uti_cns_0000727-snap-gene-1.16-mRNA-1"/>
    </source>
</evidence>
<name>A0A1I8G3J6_9PLAT</name>
<feature type="compositionally biased region" description="Polar residues" evidence="1">
    <location>
        <begin position="563"/>
        <end position="578"/>
    </location>
</feature>
<accession>A0A1I8G3J6</accession>
<feature type="compositionally biased region" description="Polar residues" evidence="1">
    <location>
        <begin position="642"/>
        <end position="656"/>
    </location>
</feature>
<dbReference type="SUPFAM" id="SSF48371">
    <property type="entry name" value="ARM repeat"/>
    <property type="match status" value="1"/>
</dbReference>
<feature type="compositionally biased region" description="Basic and acidic residues" evidence="1">
    <location>
        <begin position="629"/>
        <end position="638"/>
    </location>
</feature>
<reference evidence="4" key="1">
    <citation type="submission" date="2016-11" db="UniProtKB">
        <authorList>
            <consortium name="WormBaseParasite"/>
        </authorList>
    </citation>
    <scope>IDENTIFICATION</scope>
</reference>
<dbReference type="GO" id="GO:0000226">
    <property type="term" value="P:microtubule cytoskeleton organization"/>
    <property type="evidence" value="ECO:0007669"/>
    <property type="project" value="TreeGrafter"/>
</dbReference>
<feature type="region of interest" description="Disordered" evidence="1">
    <location>
        <begin position="909"/>
        <end position="1041"/>
    </location>
</feature>
<sequence length="1041" mass="111380">MASQVAFNSPAYSAMSASSSSSASVGSATLASLGTGSQEETERLLRHVTEDAGLRKEALDALIRAARRGSGRLSLRSPLGLFQPVSLALRDPDWEVRNKAINLLVEVTPRFGQQLSEGMAEVLPGLVACLADIKVANRRATTQCLHTYMKTMGSANTEPVLGAIIRYGLDAADPEIQRNVCVSVPVLLTPDLAGGNFSQLVAALAKCLTSKDEAMANAALHALEAIRSTLGDQLFNGYLQQLNPPLRRYYFQLDTLEAAVPHLEKFLAFLHSLLDDVNFRIAIVTLDILYLLANRLGSRLQPHLRSLLAGITKRMSDGKNVVRTALMKLAILLMHNHRPQIVLDLLLNNLEHRNSRVRQETLNMTISALVTFPSSDFDLPRLCNCIAPALLDPKRQVRHAALEVMALLAQGLGSGRLQPLQLAVREQETRPDATGLFEAVMSRLAKRQLPRLSAEGLVEYAIPVPSSATRRPQAGGAAAGSGGANEDWVMQASAGGYGSAKSRSELVDLETDSLASERRKSSAGRLAKGKLPWEPAASEPAPAPSQEVGRAKQKPPQQQQQATRSNDPASSTSVLNSRQQPQAQPPKAQPPQAESPAGHQGGPSAYVTNGRVKKFSEIPTDQQPRKVKRFLDQSEKPELQQGGDTASPGNQWNSGPTAKGSYLKNLEKQSKPRLVKSKRPELITSDVLDDLPSTSRSVASSQPQQAAPDQEGSAGKLPAIPKQQQQKRASDSVAASEAKNKRQGGPSYDSGNGDAAEAASPVPMKPQLARSAGKKPKRATAGPSNPPSDSGVGAAAANYSTASSTAPSSTRGSQIDAAEEHPPPEEINGSLHYIRHSASRKKALKVFENAESNHGAAGTYSSSPIQAASVLDSDNADSGLQRGGREFNIVGRGVFEVQPAAQRRLWQQAAVENVSSAPSAVATDSSALSGGVQGTAYRPNLIGNGGPDDEEDSAPSDRGRQQQQQQLQRTLSNTLRESVALRQRQRAAAERSASKAETEDERLIRELREGSANADTAQLSHRQQQEQTVSDSDSNLAKELR</sequence>
<dbReference type="AlphaFoldDB" id="A0A1I8G3J6"/>
<feature type="compositionally biased region" description="Low complexity" evidence="1">
    <location>
        <begin position="699"/>
        <end position="708"/>
    </location>
</feature>
<dbReference type="SMART" id="SM01349">
    <property type="entry name" value="TOG"/>
    <property type="match status" value="1"/>
</dbReference>
<feature type="compositionally biased region" description="Basic and acidic residues" evidence="1">
    <location>
        <begin position="987"/>
        <end position="1009"/>
    </location>
</feature>
<organism evidence="3 4">
    <name type="scientific">Macrostomum lignano</name>
    <dbReference type="NCBI Taxonomy" id="282301"/>
    <lineage>
        <taxon>Eukaryota</taxon>
        <taxon>Metazoa</taxon>
        <taxon>Spiralia</taxon>
        <taxon>Lophotrochozoa</taxon>
        <taxon>Platyhelminthes</taxon>
        <taxon>Rhabditophora</taxon>
        <taxon>Macrostomorpha</taxon>
        <taxon>Macrostomida</taxon>
        <taxon>Macrostomidae</taxon>
        <taxon>Macrostomum</taxon>
    </lineage>
</organism>
<evidence type="ECO:0000259" key="2">
    <source>
        <dbReference type="SMART" id="SM01349"/>
    </source>
</evidence>
<feature type="region of interest" description="Disordered" evidence="1">
    <location>
        <begin position="511"/>
        <end position="831"/>
    </location>
</feature>
<feature type="compositionally biased region" description="Polar residues" evidence="1">
    <location>
        <begin position="913"/>
        <end position="928"/>
    </location>
</feature>
<evidence type="ECO:0000256" key="1">
    <source>
        <dbReference type="SAM" id="MobiDB-lite"/>
    </source>
</evidence>
<feature type="compositionally biased region" description="Polar residues" evidence="1">
    <location>
        <begin position="1013"/>
        <end position="1035"/>
    </location>
</feature>
<dbReference type="GO" id="GO:0005929">
    <property type="term" value="C:cilium"/>
    <property type="evidence" value="ECO:0007669"/>
    <property type="project" value="TreeGrafter"/>
</dbReference>
<keyword evidence="3" id="KW-1185">Reference proteome</keyword>
<feature type="domain" description="TOG" evidence="2">
    <location>
        <begin position="219"/>
        <end position="450"/>
    </location>
</feature>
<protein>
    <submittedName>
        <fullName evidence="4">TOG domain-containing protein</fullName>
    </submittedName>
</protein>
<dbReference type="InterPro" id="IPR011989">
    <property type="entry name" value="ARM-like"/>
</dbReference>
<dbReference type="InterPro" id="IPR034085">
    <property type="entry name" value="TOG"/>
</dbReference>
<feature type="compositionally biased region" description="Low complexity" evidence="1">
    <location>
        <begin position="794"/>
        <end position="813"/>
    </location>
</feature>
<dbReference type="InterPro" id="IPR016024">
    <property type="entry name" value="ARM-type_fold"/>
</dbReference>
<dbReference type="GO" id="GO:0005881">
    <property type="term" value="C:cytoplasmic microtubule"/>
    <property type="evidence" value="ECO:0007669"/>
    <property type="project" value="TreeGrafter"/>
</dbReference>
<dbReference type="Gene3D" id="1.25.10.10">
    <property type="entry name" value="Leucine-rich Repeat Variant"/>
    <property type="match status" value="2"/>
</dbReference>
<evidence type="ECO:0000313" key="3">
    <source>
        <dbReference type="Proteomes" id="UP000095280"/>
    </source>
</evidence>